<dbReference type="AlphaFoldDB" id="A0A834LD49"/>
<evidence type="ECO:0000313" key="1">
    <source>
        <dbReference type="EMBL" id="KAF7130262.1"/>
    </source>
</evidence>
<keyword evidence="2" id="KW-1185">Reference proteome</keyword>
<dbReference type="EMBL" id="WJXA01000010">
    <property type="protein sequence ID" value="KAF7130262.1"/>
    <property type="molecule type" value="Genomic_DNA"/>
</dbReference>
<gene>
    <name evidence="1" type="ORF">RHSIM_Rhsim10G0032300</name>
</gene>
<proteinExistence type="predicted"/>
<accession>A0A834LD49</accession>
<evidence type="ECO:0000313" key="2">
    <source>
        <dbReference type="Proteomes" id="UP000626092"/>
    </source>
</evidence>
<organism evidence="1 2">
    <name type="scientific">Rhododendron simsii</name>
    <name type="common">Sims's rhododendron</name>
    <dbReference type="NCBI Taxonomy" id="118357"/>
    <lineage>
        <taxon>Eukaryota</taxon>
        <taxon>Viridiplantae</taxon>
        <taxon>Streptophyta</taxon>
        <taxon>Embryophyta</taxon>
        <taxon>Tracheophyta</taxon>
        <taxon>Spermatophyta</taxon>
        <taxon>Magnoliopsida</taxon>
        <taxon>eudicotyledons</taxon>
        <taxon>Gunneridae</taxon>
        <taxon>Pentapetalae</taxon>
        <taxon>asterids</taxon>
        <taxon>Ericales</taxon>
        <taxon>Ericaceae</taxon>
        <taxon>Ericoideae</taxon>
        <taxon>Rhodoreae</taxon>
        <taxon>Rhododendron</taxon>
    </lineage>
</organism>
<name>A0A834LD49_RHOSS</name>
<sequence>MGAEMGRLFGVISDTKWELSAAERGLSTMAEFGDARRSAMSRNARKGFVVRRGCQATPKTPPPLLRSPNICRESMLIMSFPIGRTPPTLGPKATKFTTVKHRFMAFTRGEMKLERV</sequence>
<reference evidence="1" key="1">
    <citation type="submission" date="2019-11" db="EMBL/GenBank/DDBJ databases">
        <authorList>
            <person name="Liu Y."/>
            <person name="Hou J."/>
            <person name="Li T.-Q."/>
            <person name="Guan C.-H."/>
            <person name="Wu X."/>
            <person name="Wu H.-Z."/>
            <person name="Ling F."/>
            <person name="Zhang R."/>
            <person name="Shi X.-G."/>
            <person name="Ren J.-P."/>
            <person name="Chen E.-F."/>
            <person name="Sun J.-M."/>
        </authorList>
    </citation>
    <scope>NUCLEOTIDE SEQUENCE</scope>
    <source>
        <strain evidence="1">Adult_tree_wgs_1</strain>
        <tissue evidence="1">Leaves</tissue>
    </source>
</reference>
<comment type="caution">
    <text evidence="1">The sequence shown here is derived from an EMBL/GenBank/DDBJ whole genome shotgun (WGS) entry which is preliminary data.</text>
</comment>
<dbReference type="Proteomes" id="UP000626092">
    <property type="component" value="Unassembled WGS sequence"/>
</dbReference>
<protein>
    <submittedName>
        <fullName evidence="1">Uncharacterized protein</fullName>
    </submittedName>
</protein>